<evidence type="ECO:0000259" key="1">
    <source>
        <dbReference type="Pfam" id="PF07791"/>
    </source>
</evidence>
<dbReference type="EMBL" id="CP071090">
    <property type="protein sequence ID" value="QSQ27850.1"/>
    <property type="molecule type" value="Genomic_DNA"/>
</dbReference>
<dbReference type="Pfam" id="PF07791">
    <property type="entry name" value="Imm11"/>
    <property type="match status" value="1"/>
</dbReference>
<organism evidence="2 3">
    <name type="scientific">Pyxidicoccus parkwayensis</name>
    <dbReference type="NCBI Taxonomy" id="2813578"/>
    <lineage>
        <taxon>Bacteria</taxon>
        <taxon>Pseudomonadati</taxon>
        <taxon>Myxococcota</taxon>
        <taxon>Myxococcia</taxon>
        <taxon>Myxococcales</taxon>
        <taxon>Cystobacterineae</taxon>
        <taxon>Myxococcaceae</taxon>
        <taxon>Pyxidicoccus</taxon>
    </lineage>
</organism>
<evidence type="ECO:0000313" key="3">
    <source>
        <dbReference type="Proteomes" id="UP000662747"/>
    </source>
</evidence>
<dbReference type="RefSeq" id="WP_206729364.1">
    <property type="nucleotide sequence ID" value="NZ_CP071090.1"/>
</dbReference>
<sequence length="188" mass="21446">MRYFNLEQNLHVPGCWYPDEPTDLQGQEIEDVWQFSEGRPLELREPLRIPLYTPGRAVDFATTAVGSTPIIHKKVASVFAELTPDGVQLFPVEVEGQPEPYFILNVTRMVKCIDEAACEEVTYWEPEDGQPEKVGTYRNVRGLRIDKSRPGDSKVFRPWGWEMVIIVSEDIKDALERTGATGMKFTEV</sequence>
<proteinExistence type="predicted"/>
<gene>
    <name evidence="2" type="ORF">JY651_24410</name>
</gene>
<reference evidence="2 3" key="1">
    <citation type="submission" date="2021-02" db="EMBL/GenBank/DDBJ databases">
        <title>De Novo genome assembly of isolated myxobacteria.</title>
        <authorList>
            <person name="Stevens D.C."/>
        </authorList>
    </citation>
    <scope>NUCLEOTIDE SEQUENCE [LARGE SCALE GENOMIC DNA]</scope>
    <source>
        <strain evidence="3">SCPEA02</strain>
    </source>
</reference>
<name>A0ABX7PBK1_9BACT</name>
<protein>
    <recommendedName>
        <fullName evidence="1">Immunity MXAN-0049 protein domain-containing protein</fullName>
    </recommendedName>
</protein>
<keyword evidence="3" id="KW-1185">Reference proteome</keyword>
<accession>A0ABX7PBK1</accession>
<feature type="domain" description="Immunity MXAN-0049 protein" evidence="1">
    <location>
        <begin position="58"/>
        <end position="188"/>
    </location>
</feature>
<dbReference type="InterPro" id="IPR012433">
    <property type="entry name" value="Imm11"/>
</dbReference>
<dbReference type="Proteomes" id="UP000662747">
    <property type="component" value="Chromosome"/>
</dbReference>
<evidence type="ECO:0000313" key="2">
    <source>
        <dbReference type="EMBL" id="QSQ27850.1"/>
    </source>
</evidence>